<proteinExistence type="predicted"/>
<sequence>MSFVDGNDLVKEITNNIVTLNQNVQRLEDDVSKIGTYEEDVRIKDFINDLIHESNSLSSKTNLSMKQLNILARTNKNYRIDKDRLVNEYFVVLRRLQDVQRAAVAKEKEKIKNVSAQDLILSNQTPPEQDHVRVQLQQQHRQNILELRERQQALVSFESDIQQLNEIFSDLARLVHEQGEMVDSIELHVENAQIHVEEGASNVRQALEYENKARQKKVALCIFCTALIFILLLFVYLYSR</sequence>
<organism evidence="1 2">
    <name type="scientific">Panagrolaimus sp. JU765</name>
    <dbReference type="NCBI Taxonomy" id="591449"/>
    <lineage>
        <taxon>Eukaryota</taxon>
        <taxon>Metazoa</taxon>
        <taxon>Ecdysozoa</taxon>
        <taxon>Nematoda</taxon>
        <taxon>Chromadorea</taxon>
        <taxon>Rhabditida</taxon>
        <taxon>Tylenchina</taxon>
        <taxon>Panagrolaimomorpha</taxon>
        <taxon>Panagrolaimoidea</taxon>
        <taxon>Panagrolaimidae</taxon>
        <taxon>Panagrolaimus</taxon>
    </lineage>
</organism>
<reference evidence="2" key="1">
    <citation type="submission" date="2022-11" db="UniProtKB">
        <authorList>
            <consortium name="WormBaseParasite"/>
        </authorList>
    </citation>
    <scope>IDENTIFICATION</scope>
</reference>
<evidence type="ECO:0000313" key="2">
    <source>
        <dbReference type="WBParaSite" id="JU765_v2.g18346.t1"/>
    </source>
</evidence>
<protein>
    <submittedName>
        <fullName evidence="2">t-SNARE coiled-coil homology domain-containing protein</fullName>
    </submittedName>
</protein>
<evidence type="ECO:0000313" key="1">
    <source>
        <dbReference type="Proteomes" id="UP000887576"/>
    </source>
</evidence>
<dbReference type="Proteomes" id="UP000887576">
    <property type="component" value="Unplaced"/>
</dbReference>
<dbReference type="WBParaSite" id="JU765_v2.g18346.t1">
    <property type="protein sequence ID" value="JU765_v2.g18346.t1"/>
    <property type="gene ID" value="JU765_v2.g18346"/>
</dbReference>
<accession>A0AC34QQQ1</accession>
<name>A0AC34QQQ1_9BILA</name>